<proteinExistence type="predicted"/>
<evidence type="ECO:0000313" key="2">
    <source>
        <dbReference type="Proteomes" id="UP000296049"/>
    </source>
</evidence>
<dbReference type="AlphaFoldDB" id="R0JQZ1"/>
<evidence type="ECO:0000313" key="1">
    <source>
        <dbReference type="EMBL" id="EOA99795.1"/>
    </source>
</evidence>
<sequence length="153" mass="16769">MYIEQGGVNPSNAFNKVIIQYSRRVLVLMELMTHDHLSIPSVSFSDTEPKLLYVMVVEFAGGVADVGIAVSGHTSSFVWSFGLRMKDLQCFQGIIQCFRDAGVIKGWESKFLNQEPFHSPAAMAFQLLPADSSEYLANGLSPAAGGLMYSVLE</sequence>
<keyword evidence="2" id="KW-1185">Reference proteome</keyword>
<gene>
    <name evidence="1" type="ORF">Anapl_01089</name>
</gene>
<dbReference type="EMBL" id="KB743275">
    <property type="protein sequence ID" value="EOA99795.1"/>
    <property type="molecule type" value="Genomic_DNA"/>
</dbReference>
<protein>
    <submittedName>
        <fullName evidence="1">Uncharacterized protein</fullName>
    </submittedName>
</protein>
<accession>R0JQZ1</accession>
<dbReference type="Proteomes" id="UP000296049">
    <property type="component" value="Unassembled WGS sequence"/>
</dbReference>
<organism evidence="1 2">
    <name type="scientific">Anas platyrhynchos</name>
    <name type="common">Mallard</name>
    <name type="synonym">Anas boschas</name>
    <dbReference type="NCBI Taxonomy" id="8839"/>
    <lineage>
        <taxon>Eukaryota</taxon>
        <taxon>Metazoa</taxon>
        <taxon>Chordata</taxon>
        <taxon>Craniata</taxon>
        <taxon>Vertebrata</taxon>
        <taxon>Euteleostomi</taxon>
        <taxon>Archelosauria</taxon>
        <taxon>Archosauria</taxon>
        <taxon>Dinosauria</taxon>
        <taxon>Saurischia</taxon>
        <taxon>Theropoda</taxon>
        <taxon>Coelurosauria</taxon>
        <taxon>Aves</taxon>
        <taxon>Neognathae</taxon>
        <taxon>Galloanserae</taxon>
        <taxon>Anseriformes</taxon>
        <taxon>Anatidae</taxon>
        <taxon>Anatinae</taxon>
        <taxon>Anas</taxon>
    </lineage>
</organism>
<name>R0JQZ1_ANAPL</name>
<reference evidence="2" key="1">
    <citation type="journal article" date="2013" name="Nat. Genet.">
        <title>The duck genome and transcriptome provide insight into an avian influenza virus reservoir species.</title>
        <authorList>
            <person name="Huang Y."/>
            <person name="Li Y."/>
            <person name="Burt D.W."/>
            <person name="Chen H."/>
            <person name="Zhang Y."/>
            <person name="Qian W."/>
            <person name="Kim H."/>
            <person name="Gan S."/>
            <person name="Zhao Y."/>
            <person name="Li J."/>
            <person name="Yi K."/>
            <person name="Feng H."/>
            <person name="Zhu P."/>
            <person name="Li B."/>
            <person name="Liu Q."/>
            <person name="Fairley S."/>
            <person name="Magor K.E."/>
            <person name="Du Z."/>
            <person name="Hu X."/>
            <person name="Goodman L."/>
            <person name="Tafer H."/>
            <person name="Vignal A."/>
            <person name="Lee T."/>
            <person name="Kim K.W."/>
            <person name="Sheng Z."/>
            <person name="An Y."/>
            <person name="Searle S."/>
            <person name="Herrero J."/>
            <person name="Groenen M.A."/>
            <person name="Crooijmans R.P."/>
            <person name="Faraut T."/>
            <person name="Cai Q."/>
            <person name="Webster R.G."/>
            <person name="Aldridge J.R."/>
            <person name="Warren W.C."/>
            <person name="Bartschat S."/>
            <person name="Kehr S."/>
            <person name="Marz M."/>
            <person name="Stadler P.F."/>
            <person name="Smith J."/>
            <person name="Kraus R.H."/>
            <person name="Zhao Y."/>
            <person name="Ren L."/>
            <person name="Fei J."/>
            <person name="Morisson M."/>
            <person name="Kaiser P."/>
            <person name="Griffin D.K."/>
            <person name="Rao M."/>
            <person name="Pitel F."/>
            <person name="Wang J."/>
            <person name="Li N."/>
        </authorList>
    </citation>
    <scope>NUCLEOTIDE SEQUENCE [LARGE SCALE GENOMIC DNA]</scope>
</reference>